<dbReference type="STRING" id="92835.RS81_02496"/>
<evidence type="ECO:0008006" key="3">
    <source>
        <dbReference type="Google" id="ProtNLM"/>
    </source>
</evidence>
<evidence type="ECO:0000313" key="1">
    <source>
        <dbReference type="EMBL" id="KJL38701.1"/>
    </source>
</evidence>
<dbReference type="SUPFAM" id="SSF159245">
    <property type="entry name" value="AttH-like"/>
    <property type="match status" value="1"/>
</dbReference>
<dbReference type="OrthoDB" id="9772627at2"/>
<protein>
    <recommendedName>
        <fullName evidence="3">Tocopherol cyclase</fullName>
    </recommendedName>
</protein>
<dbReference type="Pfam" id="PF14249">
    <property type="entry name" value="Tocopherol_cycl"/>
    <property type="match status" value="1"/>
</dbReference>
<keyword evidence="2" id="KW-1185">Reference proteome</keyword>
<dbReference type="AlphaFoldDB" id="A0A0M2H4B6"/>
<gene>
    <name evidence="1" type="ORF">RS81_02496</name>
</gene>
<proteinExistence type="predicted"/>
<reference evidence="1 2" key="1">
    <citation type="submission" date="2015-02" db="EMBL/GenBank/DDBJ databases">
        <title>Draft genome sequences of ten Microbacterium spp. with emphasis on heavy metal contaminated environments.</title>
        <authorList>
            <person name="Corretto E."/>
        </authorList>
    </citation>
    <scope>NUCLEOTIDE SEQUENCE [LARGE SCALE GENOMIC DNA]</scope>
    <source>
        <strain evidence="1 2">DSM 12510</strain>
    </source>
</reference>
<dbReference type="PATRIC" id="fig|92835.4.peg.2529"/>
<dbReference type="InterPro" id="IPR025893">
    <property type="entry name" value="Tocopherol_cyclase"/>
</dbReference>
<organism evidence="1 2">
    <name type="scientific">Microbacterium terrae</name>
    <dbReference type="NCBI Taxonomy" id="69369"/>
    <lineage>
        <taxon>Bacteria</taxon>
        <taxon>Bacillati</taxon>
        <taxon>Actinomycetota</taxon>
        <taxon>Actinomycetes</taxon>
        <taxon>Micrococcales</taxon>
        <taxon>Microbacteriaceae</taxon>
        <taxon>Microbacterium</taxon>
    </lineage>
</organism>
<comment type="caution">
    <text evidence="1">The sequence shown here is derived from an EMBL/GenBank/DDBJ whole genome shotgun (WGS) entry which is preliminary data.</text>
</comment>
<dbReference type="EMBL" id="JYIZ01000054">
    <property type="protein sequence ID" value="KJL38701.1"/>
    <property type="molecule type" value="Genomic_DNA"/>
</dbReference>
<evidence type="ECO:0000313" key="2">
    <source>
        <dbReference type="Proteomes" id="UP000033956"/>
    </source>
</evidence>
<accession>A0A0M2H4B6</accession>
<dbReference type="PANTHER" id="PTHR35309:SF4">
    <property type="entry name" value="TOCOPHEROL CYCLASE"/>
    <property type="match status" value="1"/>
</dbReference>
<dbReference type="PANTHER" id="PTHR35309">
    <property type="match status" value="1"/>
</dbReference>
<sequence>MRSPAAWVRGIRHPDAFHGDGIASGFFEGWYIKLISADRSQRWAVIPGVFKGLDAADGATDEAFVQVLDGLTGRSWYHRFDASEFAASDRSFDVRVGSNRFGPDGVDLDLPQLRGRIDFTTPLEPWPVTLREPGIMGWYAMVPFLECFHGIVSFGHGLAGEVEVEGERATFDGGRGYIEKDWGQAFPAGYVWLASNHIDAVRGDGADASLIASVAIIPWLGRAFRGSIIGLRHSGRLHRWTTYNRSREGRLEITDTHVRWSMTGPDGTLDLDAERVRGGLLHAPLRTAMHRRVEETLDAKVELRHTARDGTVLLEGVADCAGLEVFGDTARLLALRA</sequence>
<dbReference type="RefSeq" id="WP_045276395.1">
    <property type="nucleotide sequence ID" value="NZ_BAAAUP010000002.1"/>
</dbReference>
<dbReference type="GO" id="GO:0009976">
    <property type="term" value="F:tocopherol cyclase activity"/>
    <property type="evidence" value="ECO:0007669"/>
    <property type="project" value="InterPro"/>
</dbReference>
<dbReference type="Proteomes" id="UP000033956">
    <property type="component" value="Unassembled WGS sequence"/>
</dbReference>
<name>A0A0M2H4B6_9MICO</name>